<protein>
    <recommendedName>
        <fullName evidence="1">UPF0302 domain-containing protein</fullName>
    </recommendedName>
</protein>
<sequence>MRDYESLNLQKKNLIDYLLFQYGFKSRISVWVLNLIKSDIQRLESVYFVDEPLSHRNTLELAVNETSSIGIKLTLDQKQYHNTNEIFRLVAYDKPVLDIKIHIPKRDIRIDEILLAQLLTSPEYTSHLSDLHAVTTTPQAELSLIHRLQNTIDLSLQINDPEYFYRLSHLLNTIKAKSYNFPTKE</sequence>
<organism evidence="2">
    <name type="scientific">Staphylococcus simulans</name>
    <dbReference type="NCBI Taxonomy" id="1286"/>
    <lineage>
        <taxon>Bacteria</taxon>
        <taxon>Bacillati</taxon>
        <taxon>Bacillota</taxon>
        <taxon>Bacilli</taxon>
        <taxon>Bacillales</taxon>
        <taxon>Staphylococcaceae</taxon>
        <taxon>Staphylococcus</taxon>
    </lineage>
</organism>
<dbReference type="InterPro" id="IPR011188">
    <property type="entry name" value="UPF0302"/>
</dbReference>
<dbReference type="Pfam" id="PF08864">
    <property type="entry name" value="UPF0302"/>
    <property type="match status" value="1"/>
</dbReference>
<feature type="domain" description="UPF0302" evidence="1">
    <location>
        <begin position="10"/>
        <end position="106"/>
    </location>
</feature>
<dbReference type="Gene3D" id="3.40.1530.30">
    <property type="entry name" value="Uncharacterised family UPF0302, N-terminal domain"/>
    <property type="match status" value="1"/>
</dbReference>
<reference evidence="2" key="1">
    <citation type="submission" date="2019-11" db="EMBL/GenBank/DDBJ databases">
        <authorList>
            <person name="Feng L."/>
        </authorList>
    </citation>
    <scope>NUCLEOTIDE SEQUENCE</scope>
    <source>
        <strain evidence="2">SsimulansLFYP27</strain>
    </source>
</reference>
<proteinExistence type="predicted"/>
<accession>A0A6N3AR99</accession>
<gene>
    <name evidence="2" type="ORF">SSLFYP27_00927</name>
</gene>
<name>A0A6N3AR99_STASI</name>
<dbReference type="AlphaFoldDB" id="A0A6N3AR99"/>
<dbReference type="EMBL" id="CACRUO010000021">
    <property type="protein sequence ID" value="VYT90272.1"/>
    <property type="molecule type" value="Genomic_DNA"/>
</dbReference>
<evidence type="ECO:0000259" key="1">
    <source>
        <dbReference type="Pfam" id="PF08864"/>
    </source>
</evidence>
<dbReference type="InterPro" id="IPR038091">
    <property type="entry name" value="UPF0302_N_sf"/>
</dbReference>
<dbReference type="GeneID" id="77331617"/>
<dbReference type="PIRSF" id="PIRSF007165">
    <property type="entry name" value="UCP007165"/>
    <property type="match status" value="1"/>
</dbReference>
<dbReference type="InterPro" id="IPR014963">
    <property type="entry name" value="UPF0302_N"/>
</dbReference>
<evidence type="ECO:0000313" key="2">
    <source>
        <dbReference type="EMBL" id="VYT90272.1"/>
    </source>
</evidence>
<dbReference type="RefSeq" id="WP_156666590.1">
    <property type="nucleotide sequence ID" value="NZ_CACRUO010000021.1"/>
</dbReference>